<dbReference type="InterPro" id="IPR036249">
    <property type="entry name" value="Thioredoxin-like_sf"/>
</dbReference>
<dbReference type="SUPFAM" id="SSF52833">
    <property type="entry name" value="Thioredoxin-like"/>
    <property type="match status" value="1"/>
</dbReference>
<dbReference type="Pfam" id="PF03190">
    <property type="entry name" value="Thioredox_DsbH"/>
    <property type="match status" value="1"/>
</dbReference>
<dbReference type="PANTHER" id="PTHR42899">
    <property type="entry name" value="SPERMATOGENESIS-ASSOCIATED PROTEIN 20"/>
    <property type="match status" value="1"/>
</dbReference>
<evidence type="ECO:0000259" key="2">
    <source>
        <dbReference type="Pfam" id="PF03190"/>
    </source>
</evidence>
<evidence type="ECO:0000256" key="1">
    <source>
        <dbReference type="SAM" id="MobiDB-lite"/>
    </source>
</evidence>
<dbReference type="PIRSF" id="PIRSF006402">
    <property type="entry name" value="UCP006402_thioredoxin"/>
    <property type="match status" value="1"/>
</dbReference>
<dbReference type="InterPro" id="IPR024705">
    <property type="entry name" value="Ssp411"/>
</dbReference>
<name>A0A255EVV8_9ACTN</name>
<feature type="domain" description="Spermatogenesis-associated protein 20-like TRX" evidence="2">
    <location>
        <begin position="82"/>
        <end position="242"/>
    </location>
</feature>
<evidence type="ECO:0000313" key="4">
    <source>
        <dbReference type="Proteomes" id="UP000216300"/>
    </source>
</evidence>
<dbReference type="GO" id="GO:0005975">
    <property type="term" value="P:carbohydrate metabolic process"/>
    <property type="evidence" value="ECO:0007669"/>
    <property type="project" value="InterPro"/>
</dbReference>
<dbReference type="CDD" id="cd02955">
    <property type="entry name" value="SSP411"/>
    <property type="match status" value="1"/>
</dbReference>
<proteinExistence type="predicted"/>
<dbReference type="Gene3D" id="3.40.30.10">
    <property type="entry name" value="Glutaredoxin"/>
    <property type="match status" value="1"/>
</dbReference>
<dbReference type="OrthoDB" id="9762614at2"/>
<feature type="region of interest" description="Disordered" evidence="1">
    <location>
        <begin position="26"/>
        <end position="72"/>
    </location>
</feature>
<organism evidence="3 4">
    <name type="scientific">Parenemella sanctibonifatiensis</name>
    <dbReference type="NCBI Taxonomy" id="2016505"/>
    <lineage>
        <taxon>Bacteria</taxon>
        <taxon>Bacillati</taxon>
        <taxon>Actinomycetota</taxon>
        <taxon>Actinomycetes</taxon>
        <taxon>Propionibacteriales</taxon>
        <taxon>Propionibacteriaceae</taxon>
        <taxon>Parenemella</taxon>
    </lineage>
</organism>
<accession>A0A255EVV8</accession>
<comment type="caution">
    <text evidence="3">The sequence shown here is derived from an EMBL/GenBank/DDBJ whole genome shotgun (WGS) entry which is preliminary data.</text>
</comment>
<dbReference type="PANTHER" id="PTHR42899:SF1">
    <property type="entry name" value="SPERMATOGENESIS-ASSOCIATED PROTEIN 20"/>
    <property type="match status" value="1"/>
</dbReference>
<protein>
    <recommendedName>
        <fullName evidence="2">Spermatogenesis-associated protein 20-like TRX domain-containing protein</fullName>
    </recommendedName>
</protein>
<dbReference type="InterPro" id="IPR008928">
    <property type="entry name" value="6-hairpin_glycosidase_sf"/>
</dbReference>
<keyword evidence="4" id="KW-1185">Reference proteome</keyword>
<feature type="compositionally biased region" description="Basic and acidic residues" evidence="1">
    <location>
        <begin position="26"/>
        <end position="43"/>
    </location>
</feature>
<dbReference type="SUPFAM" id="SSF48208">
    <property type="entry name" value="Six-hairpin glycosidases"/>
    <property type="match status" value="1"/>
</dbReference>
<sequence length="667" mass="73235">MCQLFRRFLTRRLIWAAPQATNVRERPLHAHLRDGDARKRADRGPWPAGRASVGPVPHENRAPTRWPGPPLPPMRHTAGMVNRLGSSSSPYLQQHAGNPVHWWEWSPEAFAEAKRRDVPVFISVGYAACHWCHVMAHESFEDPDIAALLNDNFVAIKVDREERPDVDAVYMRATQALTGQGGWPMSVFATPEGKPFFAGTYFPDTRRGGMPGFDEVLTALAGAWADRRDEVTESATAIVDQLREISEMPAPGAKPAPAEVLAALANDYDQAHGGFRGAPKFPPHTLLPALLTSGDPTASEQAHLTLRQMADGGIYDQLGDGFHRYSVDAHWQVPHFEKMLYDNALLIEAYAIGARTAPDEPTRRRYTEVLADTIDWLVRDLAVVTGEEWAFASSLDADSADIHGNQHEGIYYAWSPALLRDALGTDDAGWVADLCGVTDEGTFEHGLSTLRRLREPAEDERRRWQEAKLLLRAERGQRFRPGRDDKVVAAWNGWLAAALVVAGTALERRDWIDLAEGIATHLHRVHTSTVGLARVSMAGEAGPARGLLEDHAAVALAYARLAIAGRDHVWQERATALMQAVADQYAVGDGLADTASDAEELILRPRDPHDSPTPSGLGSAVAAARLLAELGDSQWDQRAESWARSADAVLSRTPRSAGSLVRDLLRS</sequence>
<evidence type="ECO:0000313" key="3">
    <source>
        <dbReference type="EMBL" id="OYN92273.1"/>
    </source>
</evidence>
<gene>
    <name evidence="3" type="ORF">CGZ91_01830</name>
</gene>
<dbReference type="Proteomes" id="UP000216300">
    <property type="component" value="Unassembled WGS sequence"/>
</dbReference>
<dbReference type="EMBL" id="NMVJ01000001">
    <property type="protein sequence ID" value="OYN92273.1"/>
    <property type="molecule type" value="Genomic_DNA"/>
</dbReference>
<reference evidence="3 4" key="1">
    <citation type="submission" date="2017-07" db="EMBL/GenBank/DDBJ databases">
        <title>Draft whole genome sequences of clinical Proprionibacteriaceae strains.</title>
        <authorList>
            <person name="Bernier A.-M."/>
            <person name="Bernard K."/>
            <person name="Domingo M.-C."/>
        </authorList>
    </citation>
    <scope>NUCLEOTIDE SEQUENCE [LARGE SCALE GENOMIC DNA]</scope>
    <source>
        <strain evidence="3 4">NML 150081</strain>
    </source>
</reference>
<dbReference type="AlphaFoldDB" id="A0A255EVV8"/>
<dbReference type="InterPro" id="IPR004879">
    <property type="entry name" value="Ssp411-like_TRX"/>
</dbReference>